<protein>
    <submittedName>
        <fullName evidence="1">Uncharacterized protein</fullName>
    </submittedName>
</protein>
<evidence type="ECO:0000313" key="1">
    <source>
        <dbReference type="EMBL" id="MBA4612899.1"/>
    </source>
</evidence>
<reference evidence="1 2" key="2">
    <citation type="submission" date="2020-08" db="EMBL/GenBank/DDBJ databases">
        <title>Stappia taiwanensis sp. nov., isolated from a coastal thermal spring.</title>
        <authorList>
            <person name="Kampfer P."/>
        </authorList>
    </citation>
    <scope>NUCLEOTIDE SEQUENCE [LARGE SCALE GENOMIC DNA]</scope>
    <source>
        <strain evidence="1 2">DSM 23284</strain>
    </source>
</reference>
<reference evidence="1 2" key="1">
    <citation type="submission" date="2020-07" db="EMBL/GenBank/DDBJ databases">
        <authorList>
            <person name="Li M."/>
        </authorList>
    </citation>
    <scope>NUCLEOTIDE SEQUENCE [LARGE SCALE GENOMIC DNA]</scope>
    <source>
        <strain evidence="1 2">DSM 23284</strain>
    </source>
</reference>
<gene>
    <name evidence="1" type="ORF">H1W37_14640</name>
</gene>
<evidence type="ECO:0000313" key="2">
    <source>
        <dbReference type="Proteomes" id="UP000559404"/>
    </source>
</evidence>
<dbReference type="Proteomes" id="UP000559404">
    <property type="component" value="Unassembled WGS sequence"/>
</dbReference>
<dbReference type="AlphaFoldDB" id="A0A838XNQ3"/>
<organism evidence="1 2">
    <name type="scientific">Stappia taiwanensis</name>
    <dbReference type="NCBI Taxonomy" id="992267"/>
    <lineage>
        <taxon>Bacteria</taxon>
        <taxon>Pseudomonadati</taxon>
        <taxon>Pseudomonadota</taxon>
        <taxon>Alphaproteobacteria</taxon>
        <taxon>Hyphomicrobiales</taxon>
        <taxon>Stappiaceae</taxon>
        <taxon>Stappia</taxon>
    </lineage>
</organism>
<accession>A0A838XNQ3</accession>
<sequence length="105" mass="11634">MNQADWDCNTVFSSDDIAPQIVDEQWITEPEVAENQGFSAPFQVSACAGRVASDRPENGGFFPFRCAGALVVTGREMGAKAQGEGFQWQRRGRIFSPFSRIWGSR</sequence>
<dbReference type="RefSeq" id="WP_181761095.1">
    <property type="nucleotide sequence ID" value="NZ_BMCR01000011.1"/>
</dbReference>
<keyword evidence="2" id="KW-1185">Reference proteome</keyword>
<dbReference type="EMBL" id="JACEON010000014">
    <property type="protein sequence ID" value="MBA4612899.1"/>
    <property type="molecule type" value="Genomic_DNA"/>
</dbReference>
<proteinExistence type="predicted"/>
<comment type="caution">
    <text evidence="1">The sequence shown here is derived from an EMBL/GenBank/DDBJ whole genome shotgun (WGS) entry which is preliminary data.</text>
</comment>
<name>A0A838XNQ3_9HYPH</name>